<gene>
    <name evidence="2" type="ORF">ACMD2_18094</name>
</gene>
<sequence length="161" mass="18300">ASRLKINRRKSELFYMGQTQGKALRLASLIACKVGSFPTKYLDLPLSVKTPSKNDWKGLIQKLQSKIDGWQTKLLSRGGRLILVNAVLTNLPLYYLFVFKAPRWVTKRIESLRRDFFWNSGNNTAGRTQHPRCRHDEPSLTNKVGVKTLYDALAAADPDHS</sequence>
<proteinExistence type="predicted"/>
<accession>A0A199UWI1</accession>
<dbReference type="PANTHER" id="PTHR33116:SF78">
    <property type="entry name" value="OS12G0587133 PROTEIN"/>
    <property type="match status" value="1"/>
</dbReference>
<reference evidence="2 3" key="1">
    <citation type="journal article" date="2016" name="DNA Res.">
        <title>The draft genome of MD-2 pineapple using hybrid error correction of long reads.</title>
        <authorList>
            <person name="Redwan R.M."/>
            <person name="Saidin A."/>
            <person name="Kumar S.V."/>
        </authorList>
    </citation>
    <scope>NUCLEOTIDE SEQUENCE [LARGE SCALE GENOMIC DNA]</scope>
    <source>
        <strain evidence="3">cv. MD2</strain>
        <tissue evidence="2">Leaf</tissue>
    </source>
</reference>
<keyword evidence="1" id="KW-0472">Membrane</keyword>
<keyword evidence="1" id="KW-1133">Transmembrane helix</keyword>
<evidence type="ECO:0000256" key="1">
    <source>
        <dbReference type="SAM" id="Phobius"/>
    </source>
</evidence>
<evidence type="ECO:0000313" key="2">
    <source>
        <dbReference type="EMBL" id="OAY68990.1"/>
    </source>
</evidence>
<organism evidence="2 3">
    <name type="scientific">Ananas comosus</name>
    <name type="common">Pineapple</name>
    <name type="synonym">Ananas ananas</name>
    <dbReference type="NCBI Taxonomy" id="4615"/>
    <lineage>
        <taxon>Eukaryota</taxon>
        <taxon>Viridiplantae</taxon>
        <taxon>Streptophyta</taxon>
        <taxon>Embryophyta</taxon>
        <taxon>Tracheophyta</taxon>
        <taxon>Spermatophyta</taxon>
        <taxon>Magnoliopsida</taxon>
        <taxon>Liliopsida</taxon>
        <taxon>Poales</taxon>
        <taxon>Bromeliaceae</taxon>
        <taxon>Bromelioideae</taxon>
        <taxon>Ananas</taxon>
    </lineage>
</organism>
<feature type="transmembrane region" description="Helical" evidence="1">
    <location>
        <begin position="81"/>
        <end position="99"/>
    </location>
</feature>
<protein>
    <submittedName>
        <fullName evidence="2">Putative ribonuclease H protein</fullName>
    </submittedName>
</protein>
<dbReference type="Proteomes" id="UP000092600">
    <property type="component" value="Unassembled WGS sequence"/>
</dbReference>
<dbReference type="STRING" id="4615.A0A199UWI1"/>
<evidence type="ECO:0000313" key="3">
    <source>
        <dbReference type="Proteomes" id="UP000092600"/>
    </source>
</evidence>
<dbReference type="PANTHER" id="PTHR33116">
    <property type="entry name" value="REVERSE TRANSCRIPTASE ZINC-BINDING DOMAIN-CONTAINING PROTEIN-RELATED-RELATED"/>
    <property type="match status" value="1"/>
</dbReference>
<dbReference type="EMBL" id="LSRQ01004621">
    <property type="protein sequence ID" value="OAY68990.1"/>
    <property type="molecule type" value="Genomic_DNA"/>
</dbReference>
<feature type="non-terminal residue" evidence="2">
    <location>
        <position position="1"/>
    </location>
</feature>
<name>A0A199UWI1_ANACO</name>
<comment type="caution">
    <text evidence="2">The sequence shown here is derived from an EMBL/GenBank/DDBJ whole genome shotgun (WGS) entry which is preliminary data.</text>
</comment>
<keyword evidence="1" id="KW-0812">Transmembrane</keyword>
<dbReference type="AlphaFoldDB" id="A0A199UWI1"/>